<dbReference type="GO" id="GO:0032259">
    <property type="term" value="P:methylation"/>
    <property type="evidence" value="ECO:0007669"/>
    <property type="project" value="UniProtKB-KW"/>
</dbReference>
<dbReference type="Pfam" id="PF00891">
    <property type="entry name" value="Methyltransf_2"/>
    <property type="match status" value="1"/>
</dbReference>
<keyword evidence="2" id="KW-0808">Transferase</keyword>
<dbReference type="PROSITE" id="PS51683">
    <property type="entry name" value="SAM_OMT_II"/>
    <property type="match status" value="1"/>
</dbReference>
<dbReference type="InterPro" id="IPR001077">
    <property type="entry name" value="COMT_C"/>
</dbReference>
<dbReference type="SUPFAM" id="SSF53335">
    <property type="entry name" value="S-adenosyl-L-methionine-dependent methyltransferases"/>
    <property type="match status" value="1"/>
</dbReference>
<keyword evidence="3" id="KW-0949">S-adenosyl-L-methionine</keyword>
<dbReference type="InterPro" id="IPR036390">
    <property type="entry name" value="WH_DNA-bd_sf"/>
</dbReference>
<dbReference type="InterPro" id="IPR029063">
    <property type="entry name" value="SAM-dependent_MTases_sf"/>
</dbReference>
<comment type="caution">
    <text evidence="5">The sequence shown here is derived from an EMBL/GenBank/DDBJ whole genome shotgun (WGS) entry which is preliminary data.</text>
</comment>
<protein>
    <recommendedName>
        <fullName evidence="4">O-methyltransferase C-terminal domain-containing protein</fullName>
    </recommendedName>
</protein>
<accession>A0A849AJA4</accession>
<dbReference type="GO" id="GO:0008171">
    <property type="term" value="F:O-methyltransferase activity"/>
    <property type="evidence" value="ECO:0007669"/>
    <property type="project" value="InterPro"/>
</dbReference>
<name>A0A849AJA4_9MICO</name>
<evidence type="ECO:0000313" key="5">
    <source>
        <dbReference type="EMBL" id="NNG39411.1"/>
    </source>
</evidence>
<evidence type="ECO:0000259" key="4">
    <source>
        <dbReference type="Pfam" id="PF00891"/>
    </source>
</evidence>
<evidence type="ECO:0000256" key="3">
    <source>
        <dbReference type="ARBA" id="ARBA00022691"/>
    </source>
</evidence>
<dbReference type="Gene3D" id="3.40.50.150">
    <property type="entry name" value="Vaccinia Virus protein VP39"/>
    <property type="match status" value="1"/>
</dbReference>
<evidence type="ECO:0000313" key="6">
    <source>
        <dbReference type="Proteomes" id="UP000557772"/>
    </source>
</evidence>
<dbReference type="PANTHER" id="PTHR43712">
    <property type="entry name" value="PUTATIVE (AFU_ORTHOLOGUE AFUA_4G14580)-RELATED"/>
    <property type="match status" value="1"/>
</dbReference>
<dbReference type="SUPFAM" id="SSF46785">
    <property type="entry name" value="Winged helix' DNA-binding domain"/>
    <property type="match status" value="1"/>
</dbReference>
<dbReference type="EMBL" id="JABENB010000001">
    <property type="protein sequence ID" value="NNG39411.1"/>
    <property type="molecule type" value="Genomic_DNA"/>
</dbReference>
<organism evidence="5 6">
    <name type="scientific">Flexivirga aerilata</name>
    <dbReference type="NCBI Taxonomy" id="1656889"/>
    <lineage>
        <taxon>Bacteria</taxon>
        <taxon>Bacillati</taxon>
        <taxon>Actinomycetota</taxon>
        <taxon>Actinomycetes</taxon>
        <taxon>Micrococcales</taxon>
        <taxon>Dermacoccaceae</taxon>
        <taxon>Flexivirga</taxon>
    </lineage>
</organism>
<evidence type="ECO:0000256" key="2">
    <source>
        <dbReference type="ARBA" id="ARBA00022679"/>
    </source>
</evidence>
<dbReference type="Proteomes" id="UP000557772">
    <property type="component" value="Unassembled WGS sequence"/>
</dbReference>
<feature type="domain" description="O-methyltransferase C-terminal" evidence="4">
    <location>
        <begin position="112"/>
        <end position="313"/>
    </location>
</feature>
<reference evidence="5 6" key="1">
    <citation type="submission" date="2020-05" db="EMBL/GenBank/DDBJ databases">
        <title>Flexivirga sp. ID2601S isolated from air conditioner.</title>
        <authorList>
            <person name="Kim D.H."/>
        </authorList>
    </citation>
    <scope>NUCLEOTIDE SEQUENCE [LARGE SCALE GENOMIC DNA]</scope>
    <source>
        <strain evidence="5 6">ID2601S</strain>
    </source>
</reference>
<keyword evidence="1" id="KW-0489">Methyltransferase</keyword>
<dbReference type="Gene3D" id="1.10.10.10">
    <property type="entry name" value="Winged helix-like DNA-binding domain superfamily/Winged helix DNA-binding domain"/>
    <property type="match status" value="1"/>
</dbReference>
<dbReference type="InterPro" id="IPR036388">
    <property type="entry name" value="WH-like_DNA-bd_sf"/>
</dbReference>
<keyword evidence="6" id="KW-1185">Reference proteome</keyword>
<proteinExistence type="predicted"/>
<evidence type="ECO:0000256" key="1">
    <source>
        <dbReference type="ARBA" id="ARBA00022603"/>
    </source>
</evidence>
<dbReference type="PANTHER" id="PTHR43712:SF2">
    <property type="entry name" value="O-METHYLTRANSFERASE CICE"/>
    <property type="match status" value="1"/>
</dbReference>
<dbReference type="PIRSF" id="PIRSF005739">
    <property type="entry name" value="O-mtase"/>
    <property type="match status" value="1"/>
</dbReference>
<dbReference type="AlphaFoldDB" id="A0A849AJA4"/>
<dbReference type="RefSeq" id="WP_171154135.1">
    <property type="nucleotide sequence ID" value="NZ_JABENB010000001.1"/>
</dbReference>
<gene>
    <name evidence="5" type="ORF">HJ588_08990</name>
</gene>
<sequence>MIELLTGGWRAQLARVGVELGIPDLLAGADLTVAELSTRTAVPQNLMYRLMRGLDSIGIAARIPDRPDGTTDAGATYALGPLGVHMVDGPGSMRDACLLYGDEFHSAWGNAPVAFGSSATGFEATYGTELIPYLAANPPVAKRFQSALAATSFYFDLLADAMEVPVHGVVVDIAGGSGALLTQVLQARPHARGVLTDLPHMLAIADGAFADAGLTERVTTMSVDLFRGRLPKDADIYVLSRVLGDWSDEECERILTNIKVAMGCRSRLWIVERLTRDDGSAPLATLWDLHLHVVNGGRQRSIREYQRLAEDCGLEILEDKRLPADNAALALRLR</sequence>
<dbReference type="InterPro" id="IPR016461">
    <property type="entry name" value="COMT-like"/>
</dbReference>